<dbReference type="AlphaFoldDB" id="Q7MSP6"/>
<name>Q7MSP6_WOLSU</name>
<accession>Q7MSP6</accession>
<sequence length="251" mass="28334">MIKVLSKIIAKRSIITAEFRRVGAFMRIKTLAFAGDLYPATCAQMRLLLGKFETFLKENILEPSLLEKRAQVIIVPYGSYEEMGWVSFFAHRLLGANPLIERLLLLSPWEGEEERWGWRCEVDSYALLSRELPALKHSGLPEALRTLPLLPLETPTPKSEVHLPLLSYHFKGKTPSLLELFYAPSRLLEWSTLLGEISLDPHTGIILVANLESNSLTPLSSWLASLGEPLLFPHQGNYSLAYPLQAQRNLS</sequence>
<gene>
    <name evidence="1" type="primary">trmU</name>
    <name evidence="1" type="ordered locus">WS0247</name>
</gene>
<proteinExistence type="predicted"/>
<reference evidence="1 2" key="1">
    <citation type="journal article" date="2003" name="Proc. Natl. Acad. Sci. U.S.A.">
        <title>Complete genome sequence and analysis of Wolinella succinogenes.</title>
        <authorList>
            <person name="Baar C."/>
            <person name="Eppinger M."/>
            <person name="Raddatz G."/>
            <person name="Simon JM."/>
            <person name="Lanz C."/>
            <person name="Klimmek O."/>
            <person name="Nandakumar R."/>
            <person name="Gross R."/>
            <person name="Rosinus A."/>
            <person name="Keller H."/>
            <person name="Jagtap P."/>
            <person name="Linke B."/>
            <person name="Meyer F."/>
            <person name="Lederer H."/>
            <person name="Schuster S.C."/>
        </authorList>
    </citation>
    <scope>NUCLEOTIDE SEQUENCE [LARGE SCALE GENOMIC DNA]</scope>
    <source>
        <strain evidence="2">ATCC 29543 / DSM 1740 / CCUG 13145 / JCM 31913 / LMG 7466 / NCTC 11488 / FDC 602W</strain>
    </source>
</reference>
<protein>
    <submittedName>
        <fullName evidence="1">Uncharacterized protein</fullName>
    </submittedName>
</protein>
<keyword evidence="2" id="KW-1185">Reference proteome</keyword>
<dbReference type="Proteomes" id="UP000000422">
    <property type="component" value="Chromosome"/>
</dbReference>
<dbReference type="STRING" id="273121.WS0247"/>
<evidence type="ECO:0000313" key="1">
    <source>
        <dbReference type="EMBL" id="CAE09402.1"/>
    </source>
</evidence>
<organism evidence="2">
    <name type="scientific">Wolinella succinogenes (strain ATCC 29543 / DSM 1740 / CCUG 13145 / JCM 31913 / LMG 7466 / NCTC 11488 / FDC 602W)</name>
    <name type="common">Vibrio succinogenes</name>
    <dbReference type="NCBI Taxonomy" id="273121"/>
    <lineage>
        <taxon>Bacteria</taxon>
        <taxon>Pseudomonadati</taxon>
        <taxon>Campylobacterota</taxon>
        <taxon>Epsilonproteobacteria</taxon>
        <taxon>Campylobacterales</taxon>
        <taxon>Helicobacteraceae</taxon>
        <taxon>Wolinella</taxon>
    </lineage>
</organism>
<dbReference type="KEGG" id="wsu:WS0247"/>
<evidence type="ECO:0000313" key="2">
    <source>
        <dbReference type="Proteomes" id="UP000000422"/>
    </source>
</evidence>
<dbReference type="HOGENOM" id="CLU_1106767_0_0_7"/>
<dbReference type="EMBL" id="BX571657">
    <property type="protein sequence ID" value="CAE09402.1"/>
    <property type="molecule type" value="Genomic_DNA"/>
</dbReference>